<dbReference type="AlphaFoldDB" id="V5YPF3"/>
<accession>V5YPF3</accession>
<reference evidence="1" key="1">
    <citation type="journal article" date="2014" name="Microbiology">
        <title>A 2,4-dichlorophenoxyacetic acid degradation plasmid pM7012 discloses distribution of an unclassified megaplasmid group across bacterial species.</title>
        <authorList>
            <person name="Sakai Y."/>
            <person name="Ogawa N."/>
            <person name="Shimomura Y."/>
            <person name="Fujii T."/>
        </authorList>
    </citation>
    <scope>NUCLEOTIDE SEQUENCE</scope>
    <source>
        <strain evidence="1">M701</strain>
    </source>
</reference>
<evidence type="ECO:0000313" key="1">
    <source>
        <dbReference type="EMBL" id="BAO19282.1"/>
    </source>
</evidence>
<geneLocation type="plasmid" evidence="1">
    <name>pM7012</name>
</geneLocation>
<protein>
    <submittedName>
        <fullName evidence="1">Uncharacterized protein</fullName>
    </submittedName>
</protein>
<reference evidence="1" key="2">
    <citation type="submission" date="2024-06" db="EMBL/GenBank/DDBJ databases">
        <authorList>
            <person name="Sakai Y."/>
            <person name="Fujii T."/>
        </authorList>
    </citation>
    <scope>NUCLEOTIDE SEQUENCE</scope>
    <source>
        <strain evidence="1">M701</strain>
        <plasmid evidence="1">pM7012</plasmid>
    </source>
</reference>
<sequence length="169" mass="18948">MLYRFLNGELAQELAPHYNLSSATIQGHIKKAGEELASLPDAKNKTNLQVFFSMPLASQRNAYARHKEQIDPLCLPFISAAEKEPQWSAESNDRPVSTKISGSTLERFSAIVDEMRRTTRPDASLSSVMRELIEEFVDKGSVQAPAVQVQIRSQLREDLLAVLDKYDVV</sequence>
<organism evidence="1">
    <name type="scientific">Burkholderia sp. M701</name>
    <dbReference type="NCBI Taxonomy" id="326454"/>
    <lineage>
        <taxon>Bacteria</taxon>
        <taxon>Pseudomonadati</taxon>
        <taxon>Pseudomonadota</taxon>
        <taxon>Betaproteobacteria</taxon>
        <taxon>Burkholderiales</taxon>
        <taxon>Burkholderiaceae</taxon>
        <taxon>Burkholderia</taxon>
    </lineage>
</organism>
<name>V5YPF3_9BURK</name>
<keyword evidence="1" id="KW-0614">Plasmid</keyword>
<dbReference type="EMBL" id="AB853026">
    <property type="protein sequence ID" value="BAO19282.1"/>
    <property type="molecule type" value="Genomic_DNA"/>
</dbReference>
<proteinExistence type="predicted"/>